<evidence type="ECO:0000256" key="9">
    <source>
        <dbReference type="ARBA" id="ARBA00023012"/>
    </source>
</evidence>
<dbReference type="InterPro" id="IPR000700">
    <property type="entry name" value="PAS-assoc_C"/>
</dbReference>
<dbReference type="PROSITE" id="PS50113">
    <property type="entry name" value="PAC"/>
    <property type="match status" value="6"/>
</dbReference>
<dbReference type="InterPro" id="IPR013655">
    <property type="entry name" value="PAS_fold_3"/>
</dbReference>
<dbReference type="NCBIfam" id="TIGR00229">
    <property type="entry name" value="sensory_box"/>
    <property type="match status" value="5"/>
</dbReference>
<evidence type="ECO:0000259" key="14">
    <source>
        <dbReference type="PROSITE" id="PS50109"/>
    </source>
</evidence>
<dbReference type="InterPro" id="IPR000014">
    <property type="entry name" value="PAS"/>
</dbReference>
<dbReference type="InterPro" id="IPR036890">
    <property type="entry name" value="HATPase_C_sf"/>
</dbReference>
<evidence type="ECO:0000256" key="5">
    <source>
        <dbReference type="ARBA" id="ARBA00022679"/>
    </source>
</evidence>
<feature type="domain" description="PAC" evidence="17">
    <location>
        <begin position="211"/>
        <end position="263"/>
    </location>
</feature>
<feature type="domain" description="PAC" evidence="17">
    <location>
        <begin position="336"/>
        <end position="389"/>
    </location>
</feature>
<dbReference type="GO" id="GO:0000155">
    <property type="term" value="F:phosphorelay sensor kinase activity"/>
    <property type="evidence" value="ECO:0007669"/>
    <property type="project" value="InterPro"/>
</dbReference>
<comment type="similarity">
    <text evidence="2">In the N-terminal section; belongs to the phytochrome family.</text>
</comment>
<keyword evidence="9" id="KW-0902">Two-component regulatory system</keyword>
<reference evidence="18 19" key="1">
    <citation type="submission" date="2018-11" db="EMBL/GenBank/DDBJ databases">
        <title>Genome sequence of strain 7197.</title>
        <authorList>
            <person name="Gao J."/>
            <person name="Sun J."/>
        </authorList>
    </citation>
    <scope>NUCLEOTIDE SEQUENCE [LARGE SCALE GENOMIC DNA]</scope>
    <source>
        <strain evidence="18 19">7197</strain>
    </source>
</reference>
<dbReference type="PRINTS" id="PR00344">
    <property type="entry name" value="BCTRLSENSOR"/>
</dbReference>
<dbReference type="PROSITE" id="PS50110">
    <property type="entry name" value="RESPONSE_REGULATORY"/>
    <property type="match status" value="1"/>
</dbReference>
<feature type="domain" description="PAC" evidence="17">
    <location>
        <begin position="590"/>
        <end position="641"/>
    </location>
</feature>
<dbReference type="EC" id="2.7.13.3" evidence="3"/>
<evidence type="ECO:0000256" key="3">
    <source>
        <dbReference type="ARBA" id="ARBA00012438"/>
    </source>
</evidence>
<sequence>MLAEEGSFVSDIIFEQIYLRSSSGIAVVLLQEGAMIRCNPALCRMFGYTEDELTGLRYGDRMMPGGEYTSDPSSIVTFLLSLPGEECSKEKRFIRKDGGLLWTQLHLFLIREQPDGDPSCLVVEMTDITNRKLAEEKLREREHLYRLITENSPDMISLSKPDGTLLHVSPSVEQLLGYSVDEVIGKKRPLFYHTDDALDVTQYGEYNSFGKVFTRRVRHKDGRYLWIESSCKVMRDEEGDMQQIMTIARDVSERKKHEDMLAKAQHLARMGSWECDAGTGRLTVSKELRHIFWIDEEEGGSLGHGSSDPDLFLSRMEPGDRERFLEVLCQSVEDGISGQMVIRIINGDSLKYIDCHWEAVKDENGRMLSVSGIMQDVTEHHQMEEKLRISERNYRLISENSLDFISRNAVDGYATYLYASSICLPMYGYTPEEMTGTRGIDYIHPDDVDKVKHYLEECIEGKENLPILFRFLCKDGTYMWTETTIRHVYSEERQDYEIIAVSRDARERKQYEMRLEESQNRYKSLFEYNPSAISAMDLLGRTLSVNSSMEYLTGYSYSDLLMSFFTEVIDTDELEHVSERFRRAAGGIAQTFESRIVHRDGHIVEASVILVPILVDGEVVGVFSITSDITEHKRHLRQIEKLSYEHALILNSVSEGIFGIDTEGRTMFINPAAASMLGYGPGEWTGRSHGGSIQLTQLSGEYAGEQTSLIRTFSESGMYDEREGVFWRQDGSSFLVKYRMTPLYDNGIRKGTVVVFRDITEEKEIRRAKESAEQADRAKSEFLAIMSHELRTPMNGIIGMTDLLKDTELDEEQRGYAEIISQSGESLLHILNEVLDFSKIEAGMMTLELKEVDLRSVLQGVRDLFYPKVTDKKLNLSYDIDPALPNTLITDEARLRQILVNLVGNAVKFTDSGSIDIEAKLAAVRDYSRIIVQFTVTDTGIGIPENRHGQLFQSFTQLHPSINRKYGGTGLGLAISKKLVELLGGTIGVDSREGEGSSFYFTVEASLPGGAPASGTKAAEDKKNKRIAVKLAAEGLYGPLSILISEDHPVNRHLLRTYLRKRGYQADIVENGEQAVRAVGSKDYDLVFMDIQMPVMDGLEATALIREKHGSHPVIVAVTAFARKEDREMCINAGMQDFISKPIHGDDLDRVLKQWGAGNALTGKAISKESD</sequence>
<keyword evidence="8" id="KW-0067">ATP-binding</keyword>
<dbReference type="AlphaFoldDB" id="A0A3N9P524"/>
<dbReference type="Pfam" id="PF00512">
    <property type="entry name" value="HisKA"/>
    <property type="match status" value="1"/>
</dbReference>
<dbReference type="Pfam" id="PF02518">
    <property type="entry name" value="HATPase_c"/>
    <property type="match status" value="1"/>
</dbReference>
<evidence type="ECO:0000256" key="6">
    <source>
        <dbReference type="ARBA" id="ARBA00022741"/>
    </source>
</evidence>
<dbReference type="SUPFAM" id="SSF52172">
    <property type="entry name" value="CheY-like"/>
    <property type="match status" value="1"/>
</dbReference>
<name>A0A3N9P524_9BACL</name>
<keyword evidence="7 18" id="KW-0418">Kinase</keyword>
<dbReference type="FunFam" id="3.30.565.10:FF:000010">
    <property type="entry name" value="Sensor histidine kinase RcsC"/>
    <property type="match status" value="1"/>
</dbReference>
<dbReference type="Gene3D" id="1.10.287.130">
    <property type="match status" value="1"/>
</dbReference>
<evidence type="ECO:0000313" key="19">
    <source>
        <dbReference type="Proteomes" id="UP000282529"/>
    </source>
</evidence>
<dbReference type="GO" id="GO:0006355">
    <property type="term" value="P:regulation of DNA-templated transcription"/>
    <property type="evidence" value="ECO:0007669"/>
    <property type="project" value="InterPro"/>
</dbReference>
<dbReference type="PANTHER" id="PTHR45339">
    <property type="entry name" value="HYBRID SIGNAL TRANSDUCTION HISTIDINE KINASE J"/>
    <property type="match status" value="1"/>
</dbReference>
<dbReference type="InterPro" id="IPR011006">
    <property type="entry name" value="CheY-like_superfamily"/>
</dbReference>
<feature type="domain" description="PAC" evidence="17">
    <location>
        <begin position="87"/>
        <end position="140"/>
    </location>
</feature>
<dbReference type="InterPro" id="IPR035965">
    <property type="entry name" value="PAS-like_dom_sf"/>
</dbReference>
<keyword evidence="4 13" id="KW-0597">Phosphoprotein</keyword>
<dbReference type="InterPro" id="IPR005467">
    <property type="entry name" value="His_kinase_dom"/>
</dbReference>
<evidence type="ECO:0000256" key="11">
    <source>
        <dbReference type="ARBA" id="ARBA00068150"/>
    </source>
</evidence>
<dbReference type="EMBL" id="RQPI01000006">
    <property type="protein sequence ID" value="RQW11311.1"/>
    <property type="molecule type" value="Genomic_DNA"/>
</dbReference>
<dbReference type="PROSITE" id="PS50109">
    <property type="entry name" value="HIS_KIN"/>
    <property type="match status" value="1"/>
</dbReference>
<protein>
    <recommendedName>
        <fullName evidence="12">Circadian input-output histidine kinase CikA</fullName>
        <ecNumber evidence="3">2.7.13.3</ecNumber>
    </recommendedName>
    <alternativeName>
        <fullName evidence="11">Sensory/regulatory protein RpfC</fullName>
    </alternativeName>
</protein>
<evidence type="ECO:0000256" key="1">
    <source>
        <dbReference type="ARBA" id="ARBA00000085"/>
    </source>
</evidence>
<dbReference type="InterPro" id="IPR013767">
    <property type="entry name" value="PAS_fold"/>
</dbReference>
<feature type="domain" description="Histidine kinase" evidence="14">
    <location>
        <begin position="785"/>
        <end position="1007"/>
    </location>
</feature>
<feature type="domain" description="PAC" evidence="17">
    <location>
        <begin position="720"/>
        <end position="771"/>
    </location>
</feature>
<dbReference type="Gene3D" id="3.30.450.20">
    <property type="entry name" value="PAS domain"/>
    <property type="match status" value="6"/>
</dbReference>
<dbReference type="InterPro" id="IPR001610">
    <property type="entry name" value="PAC"/>
</dbReference>
<feature type="modified residue" description="4-aspartylphosphate" evidence="13">
    <location>
        <position position="1090"/>
    </location>
</feature>
<evidence type="ECO:0000259" key="16">
    <source>
        <dbReference type="PROSITE" id="PS50112"/>
    </source>
</evidence>
<comment type="caution">
    <text evidence="18">The sequence shown here is derived from an EMBL/GenBank/DDBJ whole genome shotgun (WGS) entry which is preliminary data.</text>
</comment>
<evidence type="ECO:0000256" key="12">
    <source>
        <dbReference type="ARBA" id="ARBA00074306"/>
    </source>
</evidence>
<keyword evidence="6" id="KW-0547">Nucleotide-binding</keyword>
<dbReference type="Pfam" id="PF13426">
    <property type="entry name" value="PAS_9"/>
    <property type="match status" value="2"/>
</dbReference>
<dbReference type="SUPFAM" id="SSF47384">
    <property type="entry name" value="Homodimeric domain of signal transducing histidine kinase"/>
    <property type="match status" value="1"/>
</dbReference>
<dbReference type="CDD" id="cd00130">
    <property type="entry name" value="PAS"/>
    <property type="match status" value="5"/>
</dbReference>
<feature type="domain" description="PAS" evidence="16">
    <location>
        <begin position="32"/>
        <end position="55"/>
    </location>
</feature>
<dbReference type="SMART" id="SM00086">
    <property type="entry name" value="PAC"/>
    <property type="match status" value="6"/>
</dbReference>
<dbReference type="SUPFAM" id="SSF55874">
    <property type="entry name" value="ATPase domain of HSP90 chaperone/DNA topoisomerase II/histidine kinase"/>
    <property type="match status" value="1"/>
</dbReference>
<evidence type="ECO:0000313" key="18">
    <source>
        <dbReference type="EMBL" id="RQW11311.1"/>
    </source>
</evidence>
<feature type="domain" description="PAC" evidence="17">
    <location>
        <begin position="465"/>
        <end position="517"/>
    </location>
</feature>
<dbReference type="FunFam" id="1.10.287.130:FF:000002">
    <property type="entry name" value="Two-component osmosensing histidine kinase"/>
    <property type="match status" value="1"/>
</dbReference>
<dbReference type="Proteomes" id="UP000282529">
    <property type="component" value="Unassembled WGS sequence"/>
</dbReference>
<gene>
    <name evidence="18" type="ORF">EH198_13500</name>
</gene>
<evidence type="ECO:0000256" key="2">
    <source>
        <dbReference type="ARBA" id="ARBA00006402"/>
    </source>
</evidence>
<dbReference type="SMART" id="SM00448">
    <property type="entry name" value="REC"/>
    <property type="match status" value="1"/>
</dbReference>
<dbReference type="CDD" id="cd16922">
    <property type="entry name" value="HATPase_EvgS-ArcB-TorS-like"/>
    <property type="match status" value="1"/>
</dbReference>
<dbReference type="Pfam" id="PF08447">
    <property type="entry name" value="PAS_3"/>
    <property type="match status" value="1"/>
</dbReference>
<dbReference type="CDD" id="cd00082">
    <property type="entry name" value="HisKA"/>
    <property type="match status" value="1"/>
</dbReference>
<feature type="domain" description="PAS" evidence="16">
    <location>
        <begin position="649"/>
        <end position="688"/>
    </location>
</feature>
<dbReference type="InterPro" id="IPR003661">
    <property type="entry name" value="HisK_dim/P_dom"/>
</dbReference>
<dbReference type="PROSITE" id="PS50112">
    <property type="entry name" value="PAS"/>
    <property type="match status" value="5"/>
</dbReference>
<feature type="domain" description="PAS" evidence="16">
    <location>
        <begin position="518"/>
        <end position="588"/>
    </location>
</feature>
<dbReference type="SMART" id="SM00388">
    <property type="entry name" value="HisKA"/>
    <property type="match status" value="1"/>
</dbReference>
<feature type="domain" description="Response regulatory" evidence="15">
    <location>
        <begin position="1041"/>
        <end position="1156"/>
    </location>
</feature>
<evidence type="ECO:0000256" key="10">
    <source>
        <dbReference type="ARBA" id="ARBA00064003"/>
    </source>
</evidence>
<comment type="catalytic activity">
    <reaction evidence="1">
        <text>ATP + protein L-histidine = ADP + protein N-phospho-L-histidine.</text>
        <dbReference type="EC" id="2.7.13.3"/>
    </reaction>
</comment>
<dbReference type="PANTHER" id="PTHR45339:SF1">
    <property type="entry name" value="HYBRID SIGNAL TRANSDUCTION HISTIDINE KINASE J"/>
    <property type="match status" value="1"/>
</dbReference>
<dbReference type="Gene3D" id="3.40.50.2300">
    <property type="match status" value="1"/>
</dbReference>
<dbReference type="Gene3D" id="3.30.565.10">
    <property type="entry name" value="Histidine kinase-like ATPase, C-terminal domain"/>
    <property type="match status" value="1"/>
</dbReference>
<dbReference type="GO" id="GO:0005524">
    <property type="term" value="F:ATP binding"/>
    <property type="evidence" value="ECO:0007669"/>
    <property type="project" value="UniProtKB-KW"/>
</dbReference>
<feature type="domain" description="PAS" evidence="16">
    <location>
        <begin position="390"/>
        <end position="462"/>
    </location>
</feature>
<evidence type="ECO:0000256" key="4">
    <source>
        <dbReference type="ARBA" id="ARBA00022553"/>
    </source>
</evidence>
<dbReference type="Pfam" id="PF00989">
    <property type="entry name" value="PAS"/>
    <property type="match status" value="2"/>
</dbReference>
<proteinExistence type="inferred from homology"/>
<dbReference type="InterPro" id="IPR004358">
    <property type="entry name" value="Sig_transdc_His_kin-like_C"/>
</dbReference>
<organism evidence="18 19">
    <name type="scientific">Paenibacillus rhizophilus</name>
    <dbReference type="NCBI Taxonomy" id="1850366"/>
    <lineage>
        <taxon>Bacteria</taxon>
        <taxon>Bacillati</taxon>
        <taxon>Bacillota</taxon>
        <taxon>Bacilli</taxon>
        <taxon>Bacillales</taxon>
        <taxon>Paenibacillaceae</taxon>
        <taxon>Paenibacillus</taxon>
    </lineage>
</organism>
<dbReference type="SMART" id="SM00387">
    <property type="entry name" value="HATPase_c"/>
    <property type="match status" value="1"/>
</dbReference>
<dbReference type="SUPFAM" id="SSF55785">
    <property type="entry name" value="PYP-like sensor domain (PAS domain)"/>
    <property type="match status" value="6"/>
</dbReference>
<dbReference type="CDD" id="cd17546">
    <property type="entry name" value="REC_hyHK_CKI1_RcsC-like"/>
    <property type="match status" value="1"/>
</dbReference>
<accession>A0A3N9P524</accession>
<keyword evidence="19" id="KW-1185">Reference proteome</keyword>
<feature type="domain" description="PAS" evidence="16">
    <location>
        <begin position="141"/>
        <end position="196"/>
    </location>
</feature>
<dbReference type="InterPro" id="IPR001789">
    <property type="entry name" value="Sig_transdc_resp-reg_receiver"/>
</dbReference>
<dbReference type="OrthoDB" id="9815750at2"/>
<evidence type="ECO:0000259" key="15">
    <source>
        <dbReference type="PROSITE" id="PS50110"/>
    </source>
</evidence>
<dbReference type="InterPro" id="IPR003594">
    <property type="entry name" value="HATPase_dom"/>
</dbReference>
<keyword evidence="5" id="KW-0808">Transferase</keyword>
<dbReference type="Pfam" id="PF00072">
    <property type="entry name" value="Response_reg"/>
    <property type="match status" value="1"/>
</dbReference>
<evidence type="ECO:0000259" key="17">
    <source>
        <dbReference type="PROSITE" id="PS50113"/>
    </source>
</evidence>
<dbReference type="InterPro" id="IPR036097">
    <property type="entry name" value="HisK_dim/P_sf"/>
</dbReference>
<evidence type="ECO:0000256" key="8">
    <source>
        <dbReference type="ARBA" id="ARBA00022840"/>
    </source>
</evidence>
<evidence type="ECO:0000256" key="7">
    <source>
        <dbReference type="ARBA" id="ARBA00022777"/>
    </source>
</evidence>
<comment type="subunit">
    <text evidence="10">At low DSF concentrations, interacts with RpfF.</text>
</comment>
<dbReference type="SMART" id="SM00091">
    <property type="entry name" value="PAS"/>
    <property type="match status" value="5"/>
</dbReference>
<evidence type="ECO:0000256" key="13">
    <source>
        <dbReference type="PROSITE-ProRule" id="PRU00169"/>
    </source>
</evidence>